<dbReference type="PANTHER" id="PTHR30349">
    <property type="entry name" value="PHAGE INTEGRASE-RELATED"/>
    <property type="match status" value="1"/>
</dbReference>
<evidence type="ECO:0000259" key="2">
    <source>
        <dbReference type="PROSITE" id="PS51898"/>
    </source>
</evidence>
<dbReference type="InterPro" id="IPR002104">
    <property type="entry name" value="Integrase_catalytic"/>
</dbReference>
<dbReference type="InterPro" id="IPR050090">
    <property type="entry name" value="Tyrosine_recombinase_XerCD"/>
</dbReference>
<evidence type="ECO:0000313" key="3">
    <source>
        <dbReference type="EMBL" id="ETR71029.1"/>
    </source>
</evidence>
<dbReference type="PROSITE" id="PS51898">
    <property type="entry name" value="TYR_RECOMBINASE"/>
    <property type="match status" value="1"/>
</dbReference>
<dbReference type="InterPro" id="IPR013762">
    <property type="entry name" value="Integrase-like_cat_sf"/>
</dbReference>
<dbReference type="GO" id="GO:0003677">
    <property type="term" value="F:DNA binding"/>
    <property type="evidence" value="ECO:0007669"/>
    <property type="project" value="InterPro"/>
</dbReference>
<dbReference type="PANTHER" id="PTHR30349:SF64">
    <property type="entry name" value="PROPHAGE INTEGRASE INTD-RELATED"/>
    <property type="match status" value="1"/>
</dbReference>
<sequence>MINYEWKSPLSKRIKEFLTIKRMAGFKYERQGRLLEKFDDYCFSNNYSSLCREAVEGFCYGTYYEKERTRYEKEKILKGLAEYLCTRGDDAYICPIKSTPKKSAFVPYIYTEEELRNFFQAIDQYPPHPRSNRNIVDPLMFRMLYGCGLRISEALNLKVPDVNVNEGTLTILNGKNNKSRIIPMAESLRHRSIEYKKQVHILNDENSYFFPSLLGGKFDKSTVYRRFREYLWCAGISHSGHGPRIHDVRHTHCVHCLKQWVLSGRDLLNLLPYLSAYLGHTDFRGTQYYLRLTADLYPDIISKSEAVLGNIFPEGGYYEDDK</sequence>
<proteinExistence type="predicted"/>
<dbReference type="GO" id="GO:0006310">
    <property type="term" value="P:DNA recombination"/>
    <property type="evidence" value="ECO:0007669"/>
    <property type="project" value="UniProtKB-KW"/>
</dbReference>
<dbReference type="InterPro" id="IPR011010">
    <property type="entry name" value="DNA_brk_join_enz"/>
</dbReference>
<dbReference type="Proteomes" id="UP000189670">
    <property type="component" value="Unassembled WGS sequence"/>
</dbReference>
<evidence type="ECO:0000256" key="1">
    <source>
        <dbReference type="ARBA" id="ARBA00023172"/>
    </source>
</evidence>
<organism evidence="3 4">
    <name type="scientific">Candidatus Magnetoglobus multicellularis str. Araruama</name>
    <dbReference type="NCBI Taxonomy" id="890399"/>
    <lineage>
        <taxon>Bacteria</taxon>
        <taxon>Pseudomonadati</taxon>
        <taxon>Thermodesulfobacteriota</taxon>
        <taxon>Desulfobacteria</taxon>
        <taxon>Desulfobacterales</taxon>
        <taxon>Desulfobacteraceae</taxon>
        <taxon>Candidatus Magnetoglobus</taxon>
    </lineage>
</organism>
<dbReference type="AlphaFoldDB" id="A0A1V1P7Z6"/>
<feature type="domain" description="Tyr recombinase" evidence="2">
    <location>
        <begin position="105"/>
        <end position="313"/>
    </location>
</feature>
<name>A0A1V1P7Z6_9BACT</name>
<gene>
    <name evidence="3" type="ORF">OMM_02793</name>
</gene>
<dbReference type="GO" id="GO:0015074">
    <property type="term" value="P:DNA integration"/>
    <property type="evidence" value="ECO:0007669"/>
    <property type="project" value="InterPro"/>
</dbReference>
<dbReference type="Pfam" id="PF00589">
    <property type="entry name" value="Phage_integrase"/>
    <property type="match status" value="1"/>
</dbReference>
<protein>
    <submittedName>
        <fullName evidence="3">Phage integrase</fullName>
    </submittedName>
</protein>
<dbReference type="Gene3D" id="1.10.443.10">
    <property type="entry name" value="Intergrase catalytic core"/>
    <property type="match status" value="1"/>
</dbReference>
<comment type="caution">
    <text evidence="3">The sequence shown here is derived from an EMBL/GenBank/DDBJ whole genome shotgun (WGS) entry which is preliminary data.</text>
</comment>
<evidence type="ECO:0000313" key="4">
    <source>
        <dbReference type="Proteomes" id="UP000189670"/>
    </source>
</evidence>
<dbReference type="SUPFAM" id="SSF56349">
    <property type="entry name" value="DNA breaking-rejoining enzymes"/>
    <property type="match status" value="1"/>
</dbReference>
<reference evidence="4" key="1">
    <citation type="submission" date="2012-11" db="EMBL/GenBank/DDBJ databases">
        <authorList>
            <person name="Lucero-Rivera Y.E."/>
            <person name="Tovar-Ramirez D."/>
        </authorList>
    </citation>
    <scope>NUCLEOTIDE SEQUENCE [LARGE SCALE GENOMIC DNA]</scope>
    <source>
        <strain evidence="4">Araruama</strain>
    </source>
</reference>
<keyword evidence="1" id="KW-0233">DNA recombination</keyword>
<accession>A0A1V1P7Z6</accession>
<dbReference type="EMBL" id="ATBP01000331">
    <property type="protein sequence ID" value="ETR71029.1"/>
    <property type="molecule type" value="Genomic_DNA"/>
</dbReference>